<feature type="region of interest" description="Disordered" evidence="1">
    <location>
        <begin position="1"/>
        <end position="29"/>
    </location>
</feature>
<dbReference type="InterPro" id="IPR025724">
    <property type="entry name" value="GAG-pre-integrase_dom"/>
</dbReference>
<accession>A0A699IA08</accession>
<feature type="domain" description="GAG-pre-integrase" evidence="2">
    <location>
        <begin position="191"/>
        <end position="264"/>
    </location>
</feature>
<gene>
    <name evidence="4" type="ORF">Tci_511794</name>
</gene>
<name>A0A699IA08_TANCI</name>
<comment type="caution">
    <text evidence="4">The sequence shown here is derived from an EMBL/GenBank/DDBJ whole genome shotgun (WGS) entry which is preliminary data.</text>
</comment>
<dbReference type="Pfam" id="PF22936">
    <property type="entry name" value="Pol_BBD"/>
    <property type="match status" value="1"/>
</dbReference>
<protein>
    <submittedName>
        <fullName evidence="4">Ribonuclease H-like domain-containing protein</fullName>
    </submittedName>
</protein>
<dbReference type="AlphaFoldDB" id="A0A699IA08"/>
<dbReference type="Pfam" id="PF13976">
    <property type="entry name" value="gag_pre-integrs"/>
    <property type="match status" value="1"/>
</dbReference>
<organism evidence="4">
    <name type="scientific">Tanacetum cinerariifolium</name>
    <name type="common">Dalmatian daisy</name>
    <name type="synonym">Chrysanthemum cinerariifolium</name>
    <dbReference type="NCBI Taxonomy" id="118510"/>
    <lineage>
        <taxon>Eukaryota</taxon>
        <taxon>Viridiplantae</taxon>
        <taxon>Streptophyta</taxon>
        <taxon>Embryophyta</taxon>
        <taxon>Tracheophyta</taxon>
        <taxon>Spermatophyta</taxon>
        <taxon>Magnoliopsida</taxon>
        <taxon>eudicotyledons</taxon>
        <taxon>Gunneridae</taxon>
        <taxon>Pentapetalae</taxon>
        <taxon>asterids</taxon>
        <taxon>campanulids</taxon>
        <taxon>Asterales</taxon>
        <taxon>Asteraceae</taxon>
        <taxon>Asteroideae</taxon>
        <taxon>Anthemideae</taxon>
        <taxon>Anthemidinae</taxon>
        <taxon>Tanacetum</taxon>
    </lineage>
</organism>
<evidence type="ECO:0000313" key="4">
    <source>
        <dbReference type="EMBL" id="GEZ39821.1"/>
    </source>
</evidence>
<dbReference type="EMBL" id="BKCJ010274095">
    <property type="protein sequence ID" value="GEZ39821.1"/>
    <property type="molecule type" value="Genomic_DNA"/>
</dbReference>
<evidence type="ECO:0000259" key="3">
    <source>
        <dbReference type="Pfam" id="PF22936"/>
    </source>
</evidence>
<dbReference type="InterPro" id="IPR054722">
    <property type="entry name" value="PolX-like_BBD"/>
</dbReference>
<feature type="domain" description="Retrovirus-related Pol polyprotein from transposon TNT 1-94-like beta-barrel" evidence="3">
    <location>
        <begin position="84"/>
        <end position="156"/>
    </location>
</feature>
<proteinExistence type="predicted"/>
<reference evidence="4" key="1">
    <citation type="journal article" date="2019" name="Sci. Rep.">
        <title>Draft genome of Tanacetum cinerariifolium, the natural source of mosquito coil.</title>
        <authorList>
            <person name="Yamashiro T."/>
            <person name="Shiraishi A."/>
            <person name="Satake H."/>
            <person name="Nakayama K."/>
        </authorList>
    </citation>
    <scope>NUCLEOTIDE SEQUENCE</scope>
</reference>
<evidence type="ECO:0000256" key="1">
    <source>
        <dbReference type="SAM" id="MobiDB-lite"/>
    </source>
</evidence>
<evidence type="ECO:0000259" key="2">
    <source>
        <dbReference type="Pfam" id="PF13976"/>
    </source>
</evidence>
<sequence>MDYEVAPQSGTPNQSLKVEKQDRNGPTKKGLGYAFTRNACFVCGSLSHLIRDCDFHKKRIAKQVALTKNKNKYDLHRALKDKGIIDSGCSRHMTVNKAHIADYHEFKGGSIAFGGSNGRITGKAKKKAGKLDFEDVYYVEELKHYNLFSVSQMCDKKNKVLFTDTDCLVLSFDFKLPDENQVLLKIPRQHNMYSFNIKNIDPSGSLAFLFAKASIDESNKWHRRLHHVNFKNLNKLVNGNLVRGLPSKIFENDHTCVACQKGKQHKASCKAKKVSSVNQPL</sequence>